<protein>
    <recommendedName>
        <fullName evidence="4">Outer membrane protein beta-barrel domain-containing protein</fullName>
    </recommendedName>
</protein>
<gene>
    <name evidence="2" type="ORF">DKT77_04150</name>
</gene>
<evidence type="ECO:0000313" key="3">
    <source>
        <dbReference type="Proteomes" id="UP000245680"/>
    </source>
</evidence>
<keyword evidence="1" id="KW-0732">Signal</keyword>
<evidence type="ECO:0008006" key="4">
    <source>
        <dbReference type="Google" id="ProtNLM"/>
    </source>
</evidence>
<keyword evidence="3" id="KW-1185">Reference proteome</keyword>
<feature type="signal peptide" evidence="1">
    <location>
        <begin position="1"/>
        <end position="35"/>
    </location>
</feature>
<dbReference type="Proteomes" id="UP000245680">
    <property type="component" value="Unassembled WGS sequence"/>
</dbReference>
<feature type="chain" id="PRO_5016167128" description="Outer membrane protein beta-barrel domain-containing protein" evidence="1">
    <location>
        <begin position="36"/>
        <end position="223"/>
    </location>
</feature>
<sequence length="223" mass="23512">MEECLTQIRRSLPQGLAACRIAVLALIWALGPAAAQDPGEVGVTLGVSTLGPTVEGSYRISDRLGVRVPVGYLGTDLDESEDGIDYDLDLTIGGVGLLADYYPGLGGLRVSGGAFLGQYEADGGGRGSGRIGGTDYTNVDMALDVHARNRVMPALSLGYDGTLGRRWLLSADLGAMYTGGFDVNLTDRTGQVSQSDLDAEISDLESDIPDFLPYVKLSVGFRF</sequence>
<dbReference type="Gene3D" id="2.40.160.170">
    <property type="match status" value="1"/>
</dbReference>
<accession>A0A2V2LIS4</accession>
<dbReference type="EMBL" id="QGKU01000015">
    <property type="protein sequence ID" value="PWR03911.1"/>
    <property type="molecule type" value="Genomic_DNA"/>
</dbReference>
<evidence type="ECO:0000313" key="2">
    <source>
        <dbReference type="EMBL" id="PWR03911.1"/>
    </source>
</evidence>
<organism evidence="2 3">
    <name type="scientific">Meridianimarinicoccus roseus</name>
    <dbReference type="NCBI Taxonomy" id="2072018"/>
    <lineage>
        <taxon>Bacteria</taxon>
        <taxon>Pseudomonadati</taxon>
        <taxon>Pseudomonadota</taxon>
        <taxon>Alphaproteobacteria</taxon>
        <taxon>Rhodobacterales</taxon>
        <taxon>Paracoccaceae</taxon>
        <taxon>Meridianimarinicoccus</taxon>
    </lineage>
</organism>
<proteinExistence type="predicted"/>
<evidence type="ECO:0000256" key="1">
    <source>
        <dbReference type="SAM" id="SignalP"/>
    </source>
</evidence>
<name>A0A2V2LIS4_9RHOB</name>
<dbReference type="AlphaFoldDB" id="A0A2V2LIS4"/>
<reference evidence="2 3" key="1">
    <citation type="submission" date="2018-05" db="EMBL/GenBank/DDBJ databases">
        <title>Rhodobacteraceae gen. nov., sp. nov. isolated from sea water.</title>
        <authorList>
            <person name="Ren Y."/>
        </authorList>
    </citation>
    <scope>NUCLEOTIDE SEQUENCE [LARGE SCALE GENOMIC DNA]</scope>
    <source>
        <strain evidence="2 3">TG-679</strain>
    </source>
</reference>
<comment type="caution">
    <text evidence="2">The sequence shown here is derived from an EMBL/GenBank/DDBJ whole genome shotgun (WGS) entry which is preliminary data.</text>
</comment>